<name>E2BK63_HARSA</name>
<dbReference type="STRING" id="610380.E2BK63"/>
<gene>
    <name evidence="2" type="ORF">EAI_03092</name>
</gene>
<evidence type="ECO:0000313" key="2">
    <source>
        <dbReference type="EMBL" id="EFN83916.1"/>
    </source>
</evidence>
<keyword evidence="3" id="KW-1185">Reference proteome</keyword>
<sequence>MPMSGVATNKTNRQAKSDELKAETLTIVDEDGRRETSHVGVGEWNSLPILIERLREALELSLAAGCWCSDESTPTSSLTESNAGVEVNDQLHTCCSMGQAVLVCNDDNPKSKKNELKFLEDLLLTDIQMALSRLRGTLECTDVATLAKHGGVSDPTSKLYLLRLVSSLLSRLQVPQKEAMTADENKLIDIAIAQVGTSTMYKRRPIRHTIGVSTEEIAYARKQLEENSANLVWLNKISASRPRETLYVSASNNVSSNAPNSMSNDMLNTEKHIEEICDKCTKDAINQRQSLRDKNKEFRGGIGSYQPITFEIGESNTLPDRHCSSTDSEEITIKRTNEEQSRVSKLAAVLRQRAEQVSASNVINNKFATKKSKIKRANTVDIPSYLKLQAGSFGCDNSGCVQLRRPINVGDKVASNTIKNVTMPSFHPRTENDKKFLALINRNTEVQTTPNAAPAFKSFSYTKTTGTLSVANENWNSRFSNIKTAFNKPISVNDENKISPKSCPAKCFPNALQTPSWLTNIRTLDDSIGNSSNGLSFINTNASKPNMGFRHAPSSLFQKIDKSHSPILSPNYHCVKGSTLSIGKTYTTVVPTLHEKARIMCDRNSNVQSQSTTFKIYANENSQKPFFSRPPWMEHDRNEKKPKKMLAENGRLDYRFFCKQFAPFINKNTVTKPKISQNVEEQYKRNEHSIQREVFLPSDEKMTTTDEKVTFEMSAKKESRIQQHHKSNYSCHKIEEPVRDKFDLRSEKDVSESMRNRQYSEQDLLGNIVDVTHNNSSTIETSENNNNQSKEMHVFQVVSRVLKNFSPACNDTSVQIYNQPEQPVTDYVESKKEWMTPHYKCNETNSMLNSNFHPAKDPRNFVLDYNCNYHTVATKNENSISEHPCDLIEKQSSVHILNPSEIMPYQNISDYHASEQHEQVFQTDNFPYGNNLSSMLATNNQSQIYPNYPLDVKSNGNLFESEISNVPQEIDKQDHSVSCINNGSPSEEQRIQNQDISVDARVVTRYTCAIGTVASADTSEIRLDEMRPEFRVPSSSSTSHFRPYARETSNEITTTEKEIHRHNILQQNLVRRLQNERTMLNNQYAHVSKQSSSFNQSSKFQSSDTPKLELPLISNLLSIPSISKSGFGANRVTVLKKQYEQPSNQLKPIQKERSPVLNDVNGVMDSSDKYLVSCCNKSAKSVVLSKSESWHQLALSNSHHPLPHSMQGGLPPMSSYLPKLRKPKSPSFFRTKKQYEASLSSDSVKRMEDKIRRYFDNSNDNTDAKNPKKKDFSSHDVTRKSLVGLSRSRTMPGIYHEKLHLLIPTESHIPATNLNSADVDKVFDDIFEEATRTDDHRF</sequence>
<protein>
    <submittedName>
        <fullName evidence="2">Uncharacterized protein</fullName>
    </submittedName>
</protein>
<dbReference type="Proteomes" id="UP000008237">
    <property type="component" value="Unassembled WGS sequence"/>
</dbReference>
<feature type="region of interest" description="Disordered" evidence="1">
    <location>
        <begin position="1254"/>
        <end position="1276"/>
    </location>
</feature>
<reference evidence="2 3" key="1">
    <citation type="journal article" date="2010" name="Science">
        <title>Genomic comparison of the ants Camponotus floridanus and Harpegnathos saltator.</title>
        <authorList>
            <person name="Bonasio R."/>
            <person name="Zhang G."/>
            <person name="Ye C."/>
            <person name="Mutti N.S."/>
            <person name="Fang X."/>
            <person name="Qin N."/>
            <person name="Donahue G."/>
            <person name="Yang P."/>
            <person name="Li Q."/>
            <person name="Li C."/>
            <person name="Zhang P."/>
            <person name="Huang Z."/>
            <person name="Berger S.L."/>
            <person name="Reinberg D."/>
            <person name="Wang J."/>
            <person name="Liebig J."/>
        </authorList>
    </citation>
    <scope>NUCLEOTIDE SEQUENCE [LARGE SCALE GENOMIC DNA]</scope>
    <source>
        <strain evidence="2 3">R22 G/1</strain>
    </source>
</reference>
<feature type="compositionally biased region" description="Basic and acidic residues" evidence="1">
    <location>
        <begin position="1262"/>
        <end position="1276"/>
    </location>
</feature>
<evidence type="ECO:0000313" key="3">
    <source>
        <dbReference type="Proteomes" id="UP000008237"/>
    </source>
</evidence>
<accession>E2BK63</accession>
<organism evidence="3">
    <name type="scientific">Harpegnathos saltator</name>
    <name type="common">Jerdon's jumping ant</name>
    <dbReference type="NCBI Taxonomy" id="610380"/>
    <lineage>
        <taxon>Eukaryota</taxon>
        <taxon>Metazoa</taxon>
        <taxon>Ecdysozoa</taxon>
        <taxon>Arthropoda</taxon>
        <taxon>Hexapoda</taxon>
        <taxon>Insecta</taxon>
        <taxon>Pterygota</taxon>
        <taxon>Neoptera</taxon>
        <taxon>Endopterygota</taxon>
        <taxon>Hymenoptera</taxon>
        <taxon>Apocrita</taxon>
        <taxon>Aculeata</taxon>
        <taxon>Formicoidea</taxon>
        <taxon>Formicidae</taxon>
        <taxon>Ponerinae</taxon>
        <taxon>Ponerini</taxon>
        <taxon>Harpegnathos</taxon>
    </lineage>
</organism>
<evidence type="ECO:0000256" key="1">
    <source>
        <dbReference type="SAM" id="MobiDB-lite"/>
    </source>
</evidence>
<proteinExistence type="predicted"/>
<dbReference type="OMA" id="NCKEPEL"/>
<dbReference type="OrthoDB" id="10017054at2759"/>
<dbReference type="EMBL" id="GL448753">
    <property type="protein sequence ID" value="EFN83916.1"/>
    <property type="molecule type" value="Genomic_DNA"/>
</dbReference>
<dbReference type="InParanoid" id="E2BK63"/>